<dbReference type="InterPro" id="IPR051794">
    <property type="entry name" value="PG_Endopeptidase_C40"/>
</dbReference>
<gene>
    <name evidence="6" type="ORF">IHQ68_15485</name>
</gene>
<sequence length="281" mass="30233">MADSFDRRLTPARPDVAAAFLKGQVEAFRFVEGERRRVAVGHAGLRRAPKPDAGLETELLFGEEVTVYDELEGWAWVQNATDDYVGYVPSAALSKELGPGPTHRVSALRTLLFPSPSIKVPPDDALSMGARLSVVDFEDRFAVLDTGAYAVSKHIAPLDEVEDDPVAVAERFVGAPYLWGGRTSLGLDCSALVQTALAACGIAAPRDSDMQEAALGRPIPLEEARRGDLIFWKGHVAFVRDADTLIHANAFAMAVAIEPLAEALARISKAGDEVTSVRRIA</sequence>
<name>A0ABU1DIR3_9HYPH</name>
<evidence type="ECO:0000256" key="1">
    <source>
        <dbReference type="ARBA" id="ARBA00007074"/>
    </source>
</evidence>
<dbReference type="PANTHER" id="PTHR47359">
    <property type="entry name" value="PEPTIDOGLYCAN DL-ENDOPEPTIDASE CWLO"/>
    <property type="match status" value="1"/>
</dbReference>
<evidence type="ECO:0000256" key="3">
    <source>
        <dbReference type="ARBA" id="ARBA00022801"/>
    </source>
</evidence>
<dbReference type="InterPro" id="IPR038765">
    <property type="entry name" value="Papain-like_cys_pep_sf"/>
</dbReference>
<dbReference type="InterPro" id="IPR000064">
    <property type="entry name" value="NLP_P60_dom"/>
</dbReference>
<comment type="similarity">
    <text evidence="1">Belongs to the peptidase C40 family.</text>
</comment>
<dbReference type="Gene3D" id="2.30.30.40">
    <property type="entry name" value="SH3 Domains"/>
    <property type="match status" value="1"/>
</dbReference>
<feature type="domain" description="NlpC/P60" evidence="5">
    <location>
        <begin position="159"/>
        <end position="281"/>
    </location>
</feature>
<dbReference type="SUPFAM" id="SSF54001">
    <property type="entry name" value="Cysteine proteinases"/>
    <property type="match status" value="1"/>
</dbReference>
<dbReference type="Gene3D" id="3.90.1720.10">
    <property type="entry name" value="endopeptidase domain like (from Nostoc punctiforme)"/>
    <property type="match status" value="1"/>
</dbReference>
<dbReference type="PANTHER" id="PTHR47359:SF3">
    <property type="entry name" value="NLP_P60 DOMAIN-CONTAINING PROTEIN-RELATED"/>
    <property type="match status" value="1"/>
</dbReference>
<reference evidence="6" key="1">
    <citation type="submission" date="2020-10" db="EMBL/GenBank/DDBJ databases">
        <authorList>
            <person name="Abbas A."/>
            <person name="Razzaq R."/>
            <person name="Waqas M."/>
            <person name="Abbas N."/>
            <person name="Nielsen T.K."/>
            <person name="Hansen L.H."/>
            <person name="Hussain S."/>
            <person name="Shahid M."/>
        </authorList>
    </citation>
    <scope>NUCLEOTIDE SEQUENCE</scope>
    <source>
        <strain evidence="6">S14</strain>
    </source>
</reference>
<evidence type="ECO:0000313" key="6">
    <source>
        <dbReference type="EMBL" id="MDR4308024.1"/>
    </source>
</evidence>
<dbReference type="EMBL" id="JADBEO010000038">
    <property type="protein sequence ID" value="MDR4308024.1"/>
    <property type="molecule type" value="Genomic_DNA"/>
</dbReference>
<evidence type="ECO:0000259" key="5">
    <source>
        <dbReference type="PROSITE" id="PS51935"/>
    </source>
</evidence>
<keyword evidence="7" id="KW-1185">Reference proteome</keyword>
<dbReference type="Pfam" id="PF00877">
    <property type="entry name" value="NLPC_P60"/>
    <property type="match status" value="1"/>
</dbReference>
<keyword evidence="2" id="KW-0645">Protease</keyword>
<evidence type="ECO:0000256" key="4">
    <source>
        <dbReference type="ARBA" id="ARBA00022807"/>
    </source>
</evidence>
<organism evidence="6 7">
    <name type="scientific">Chelatococcus sambhunathii</name>
    <dbReference type="NCBI Taxonomy" id="363953"/>
    <lineage>
        <taxon>Bacteria</taxon>
        <taxon>Pseudomonadati</taxon>
        <taxon>Pseudomonadota</taxon>
        <taxon>Alphaproteobacteria</taxon>
        <taxon>Hyphomicrobiales</taxon>
        <taxon>Chelatococcaceae</taxon>
        <taxon>Chelatococcus</taxon>
    </lineage>
</organism>
<comment type="caution">
    <text evidence="6">The sequence shown here is derived from an EMBL/GenBank/DDBJ whole genome shotgun (WGS) entry which is preliminary data.</text>
</comment>
<accession>A0ABU1DIR3</accession>
<dbReference type="PROSITE" id="PS51935">
    <property type="entry name" value="NLPC_P60"/>
    <property type="match status" value="1"/>
</dbReference>
<dbReference type="Proteomes" id="UP001181622">
    <property type="component" value="Unassembled WGS sequence"/>
</dbReference>
<evidence type="ECO:0000313" key="7">
    <source>
        <dbReference type="Proteomes" id="UP001181622"/>
    </source>
</evidence>
<dbReference type="InterPro" id="IPR041382">
    <property type="entry name" value="SH3_16"/>
</dbReference>
<dbReference type="RefSeq" id="WP_309393419.1">
    <property type="nucleotide sequence ID" value="NZ_JADBEO010000038.1"/>
</dbReference>
<keyword evidence="4" id="KW-0788">Thiol protease</keyword>
<evidence type="ECO:0000256" key="2">
    <source>
        <dbReference type="ARBA" id="ARBA00022670"/>
    </source>
</evidence>
<dbReference type="Pfam" id="PF18348">
    <property type="entry name" value="SH3_16"/>
    <property type="match status" value="1"/>
</dbReference>
<proteinExistence type="inferred from homology"/>
<keyword evidence="3" id="KW-0378">Hydrolase</keyword>
<protein>
    <submittedName>
        <fullName evidence="6">C40 family peptidase</fullName>
    </submittedName>
</protein>